<organism evidence="2 3">
    <name type="scientific">Lithohypha guttulata</name>
    <dbReference type="NCBI Taxonomy" id="1690604"/>
    <lineage>
        <taxon>Eukaryota</taxon>
        <taxon>Fungi</taxon>
        <taxon>Dikarya</taxon>
        <taxon>Ascomycota</taxon>
        <taxon>Pezizomycotina</taxon>
        <taxon>Eurotiomycetes</taxon>
        <taxon>Chaetothyriomycetidae</taxon>
        <taxon>Chaetothyriales</taxon>
        <taxon>Trichomeriaceae</taxon>
        <taxon>Lithohypha</taxon>
    </lineage>
</organism>
<dbReference type="SUPFAM" id="SSF81901">
    <property type="entry name" value="HCP-like"/>
    <property type="match status" value="1"/>
</dbReference>
<dbReference type="Gene3D" id="1.25.40.10">
    <property type="entry name" value="Tetratricopeptide repeat domain"/>
    <property type="match status" value="1"/>
</dbReference>
<reference evidence="2 3" key="1">
    <citation type="submission" date="2023-08" db="EMBL/GenBank/DDBJ databases">
        <title>Black Yeasts Isolated from many extreme environments.</title>
        <authorList>
            <person name="Coleine C."/>
            <person name="Stajich J.E."/>
            <person name="Selbmann L."/>
        </authorList>
    </citation>
    <scope>NUCLEOTIDE SEQUENCE [LARGE SCALE GENOMIC DNA]</scope>
    <source>
        <strain evidence="2 3">CCFEE 5910</strain>
    </source>
</reference>
<evidence type="ECO:0000313" key="3">
    <source>
        <dbReference type="Proteomes" id="UP001309876"/>
    </source>
</evidence>
<sequence length="341" mass="37223">MPFRDLLKKKEKIENDGSAGDAQQQAFEPPQFKIMRSDTHTEEILSPPGPSPVTELPPTSPQKSPGRFRGSSNVGEEGNVSPKIHRSLSDRLHLHKDRSRTSTVGSANLPSNLPDLSGTYRDQGNQEDKEAQWEERATILANTSKSPVSGPRPGMPTKNISQLSIDNSTGRPRSISDAQSDVSIQEAIRLHEEGRLIEATRAFKQLADSGNVLSEVLYGLSLRHGWGCEKDEAGAFTYLSSAASDSAALEAEALKAGLKKGGAAKGELVLAIFELGNCYRYGWGTPIDKVAARQYYETAANLGDTDAMNEAAWCYLEGFGGKKDKARVYLHSVYRQEYLPL</sequence>
<evidence type="ECO:0008006" key="4">
    <source>
        <dbReference type="Google" id="ProtNLM"/>
    </source>
</evidence>
<dbReference type="GO" id="GO:0032153">
    <property type="term" value="C:cell division site"/>
    <property type="evidence" value="ECO:0007669"/>
    <property type="project" value="TreeGrafter"/>
</dbReference>
<feature type="region of interest" description="Disordered" evidence="1">
    <location>
        <begin position="1"/>
        <end position="180"/>
    </location>
</feature>
<dbReference type="PANTHER" id="PTHR43628">
    <property type="entry name" value="ACTIVATOR OF C KINASE PROTEIN 1-RELATED"/>
    <property type="match status" value="1"/>
</dbReference>
<feature type="compositionally biased region" description="Basic and acidic residues" evidence="1">
    <location>
        <begin position="1"/>
        <end position="15"/>
    </location>
</feature>
<gene>
    <name evidence="2" type="ORF">LTR05_001265</name>
</gene>
<dbReference type="Proteomes" id="UP001309876">
    <property type="component" value="Unassembled WGS sequence"/>
</dbReference>
<dbReference type="InterPro" id="IPR052945">
    <property type="entry name" value="Mitotic_Regulator"/>
</dbReference>
<keyword evidence="3" id="KW-1185">Reference proteome</keyword>
<accession>A0AAN7T7S1</accession>
<dbReference type="GO" id="GO:0010972">
    <property type="term" value="P:negative regulation of G2/M transition of mitotic cell cycle"/>
    <property type="evidence" value="ECO:0007669"/>
    <property type="project" value="TreeGrafter"/>
</dbReference>
<feature type="compositionally biased region" description="Polar residues" evidence="1">
    <location>
        <begin position="158"/>
        <end position="180"/>
    </location>
</feature>
<feature type="compositionally biased region" description="Basic and acidic residues" evidence="1">
    <location>
        <begin position="124"/>
        <end position="137"/>
    </location>
</feature>
<protein>
    <recommendedName>
        <fullName evidence="4">HCP-like protein</fullName>
    </recommendedName>
</protein>
<dbReference type="InterPro" id="IPR011990">
    <property type="entry name" value="TPR-like_helical_dom_sf"/>
</dbReference>
<comment type="caution">
    <text evidence="2">The sequence shown here is derived from an EMBL/GenBank/DDBJ whole genome shotgun (WGS) entry which is preliminary data.</text>
</comment>
<dbReference type="InterPro" id="IPR006597">
    <property type="entry name" value="Sel1-like"/>
</dbReference>
<proteinExistence type="predicted"/>
<evidence type="ECO:0000256" key="1">
    <source>
        <dbReference type="SAM" id="MobiDB-lite"/>
    </source>
</evidence>
<feature type="compositionally biased region" description="Polar residues" evidence="1">
    <location>
        <begin position="101"/>
        <end position="111"/>
    </location>
</feature>
<dbReference type="SMART" id="SM00671">
    <property type="entry name" value="SEL1"/>
    <property type="match status" value="3"/>
</dbReference>
<dbReference type="AlphaFoldDB" id="A0AAN7T7S1"/>
<name>A0AAN7T7S1_9EURO</name>
<dbReference type="PANTHER" id="PTHR43628:SF1">
    <property type="entry name" value="CHITIN SYNTHASE REGULATORY FACTOR 2-RELATED"/>
    <property type="match status" value="1"/>
</dbReference>
<dbReference type="EMBL" id="JAVRRJ010000001">
    <property type="protein sequence ID" value="KAK5091085.1"/>
    <property type="molecule type" value="Genomic_DNA"/>
</dbReference>
<evidence type="ECO:0000313" key="2">
    <source>
        <dbReference type="EMBL" id="KAK5091085.1"/>
    </source>
</evidence>
<dbReference type="Pfam" id="PF08238">
    <property type="entry name" value="Sel1"/>
    <property type="match status" value="3"/>
</dbReference>